<gene>
    <name evidence="1" type="ordered locus">BS1330_I1996</name>
</gene>
<keyword evidence="2" id="KW-1185">Reference proteome</keyword>
<sequence>MTRIFSENRFTLFGMRSKTAQARIVSRIDAIRIRPIKYRDYPF</sequence>
<dbReference type="KEGG" id="bms:BR2002"/>
<dbReference type="Proteomes" id="UP000007104">
    <property type="component" value="Chromosome I"/>
</dbReference>
<reference evidence="1 2" key="1">
    <citation type="journal article" date="2011" name="J. Bacteriol.">
        <title>Revised genome sequence of Brucella suis 1330.</title>
        <authorList>
            <person name="Tae H."/>
            <person name="Shallom S."/>
            <person name="Settlage R."/>
            <person name="Preston D."/>
            <person name="Adams L.G."/>
            <person name="Garner H.R."/>
        </authorList>
    </citation>
    <scope>NUCLEOTIDE SEQUENCE [LARGE SCALE GENOMIC DNA]</scope>
    <source>
        <strain evidence="1 2">1330</strain>
    </source>
</reference>
<dbReference type="AlphaFoldDB" id="A0A0H3G9F8"/>
<proteinExistence type="predicted"/>
<evidence type="ECO:0000313" key="1">
    <source>
        <dbReference type="EMBL" id="AEM19309.1"/>
    </source>
</evidence>
<protein>
    <submittedName>
        <fullName evidence="1">Uncharacterized protein</fullName>
    </submittedName>
</protein>
<dbReference type="KEGG" id="bsi:BS1330_I1996"/>
<dbReference type="EMBL" id="CP002997">
    <property type="protein sequence ID" value="AEM19309.1"/>
    <property type="molecule type" value="Genomic_DNA"/>
</dbReference>
<organism evidence="1 2">
    <name type="scientific">Brucella suis biovar 1 (strain 1330)</name>
    <dbReference type="NCBI Taxonomy" id="204722"/>
    <lineage>
        <taxon>Bacteria</taxon>
        <taxon>Pseudomonadati</taxon>
        <taxon>Pseudomonadota</taxon>
        <taxon>Alphaproteobacteria</taxon>
        <taxon>Hyphomicrobiales</taxon>
        <taxon>Brucellaceae</taxon>
        <taxon>Brucella/Ochrobactrum group</taxon>
        <taxon>Brucella</taxon>
    </lineage>
</organism>
<dbReference type="HOGENOM" id="CLU_3230607_0_0_5"/>
<name>A0A0H3G9F8_BRUSU</name>
<accession>A0A0H3G9F8</accession>
<evidence type="ECO:0000313" key="2">
    <source>
        <dbReference type="Proteomes" id="UP000007104"/>
    </source>
</evidence>